<sequence>MYKKIRDAFFNEFFKEGLSDLPENFYKDARNYLETIDDNTKSKRVKYYLNNLLSFRIYKVNCLKESSNKFVQDEKNVIKFIEETCYGSGNEDYIPELDESDKKKDKFSVDLNKPEEKTDKCQIPKHINSESDIDIVRVITKFPCFTDGNLQYILNKNDVISLDRKFSKILEKHNIIKRVNIHEDEKKDEQVLPIL</sequence>
<dbReference type="HOGENOM" id="CLU_094462_0_0_2"/>
<gene>
    <name evidence="1" type="ordered locus">MmarC5_1696</name>
</gene>
<dbReference type="Proteomes" id="UP000000253">
    <property type="component" value="Chromosome"/>
</dbReference>
<reference evidence="1 2" key="1">
    <citation type="submission" date="2007-03" db="EMBL/GenBank/DDBJ databases">
        <title>Complete sequence of chromosome of Methanococcus maripaludis C5.</title>
        <authorList>
            <consortium name="US DOE Joint Genome Institute"/>
            <person name="Copeland A."/>
            <person name="Lucas S."/>
            <person name="Lapidus A."/>
            <person name="Barry K."/>
            <person name="Glavina del Rio T."/>
            <person name="Dalin E."/>
            <person name="Tice H."/>
            <person name="Pitluck S."/>
            <person name="Chertkov O."/>
            <person name="Brettin T."/>
            <person name="Bruce D."/>
            <person name="Han C."/>
            <person name="Detter J.C."/>
            <person name="Schmutz J."/>
            <person name="Larimer F."/>
            <person name="Land M."/>
            <person name="Hauser L."/>
            <person name="Kyrpides N."/>
            <person name="Mikhailova N."/>
            <person name="Sieprawska-Lupa M."/>
            <person name="Whitman W.B."/>
            <person name="Richardson P."/>
        </authorList>
    </citation>
    <scope>NUCLEOTIDE SEQUENCE [LARGE SCALE GENOMIC DNA]</scope>
    <source>
        <strain evidence="2">C5 / ATCC BAA-1333</strain>
    </source>
</reference>
<evidence type="ECO:0000313" key="2">
    <source>
        <dbReference type="Proteomes" id="UP000000253"/>
    </source>
</evidence>
<dbReference type="GeneID" id="4928075"/>
<dbReference type="EMBL" id="CP000609">
    <property type="protein sequence ID" value="ABO35993.1"/>
    <property type="molecule type" value="Genomic_DNA"/>
</dbReference>
<proteinExistence type="predicted"/>
<dbReference type="STRING" id="402880.MmarC5_1696"/>
<evidence type="ECO:0000313" key="1">
    <source>
        <dbReference type="EMBL" id="ABO35993.1"/>
    </source>
</evidence>
<dbReference type="RefSeq" id="WP_011869440.1">
    <property type="nucleotide sequence ID" value="NC_009135.1"/>
</dbReference>
<accession>A4G0K9</accession>
<dbReference type="eggNOG" id="arCOG00551">
    <property type="taxonomic scope" value="Archaea"/>
</dbReference>
<name>A4G0K9_METM5</name>
<protein>
    <recommendedName>
        <fullName evidence="3">DNA replication initiation complex subunit (GINS family)</fullName>
    </recommendedName>
</protein>
<organism evidence="1 2">
    <name type="scientific">Methanococcus maripaludis (strain C5 / ATCC BAA-1333)</name>
    <dbReference type="NCBI Taxonomy" id="402880"/>
    <lineage>
        <taxon>Archaea</taxon>
        <taxon>Methanobacteriati</taxon>
        <taxon>Methanobacteriota</taxon>
        <taxon>Methanomada group</taxon>
        <taxon>Methanococci</taxon>
        <taxon>Methanococcales</taxon>
        <taxon>Methanococcaceae</taxon>
        <taxon>Methanococcus</taxon>
    </lineage>
</organism>
<evidence type="ECO:0008006" key="3">
    <source>
        <dbReference type="Google" id="ProtNLM"/>
    </source>
</evidence>
<dbReference type="AlphaFoldDB" id="A4G0K9"/>
<dbReference type="OrthoDB" id="62268at2157"/>
<dbReference type="KEGG" id="mmq:MmarC5_1696"/>